<keyword evidence="2" id="KW-1185">Reference proteome</keyword>
<comment type="caution">
    <text evidence="1">The sequence shown here is derived from an EMBL/GenBank/DDBJ whole genome shotgun (WGS) entry which is preliminary data.</text>
</comment>
<dbReference type="EMBL" id="MU118030">
    <property type="protein sequence ID" value="KAF9647602.1"/>
    <property type="molecule type" value="Genomic_DNA"/>
</dbReference>
<evidence type="ECO:0000313" key="1">
    <source>
        <dbReference type="EMBL" id="KAF9647602.1"/>
    </source>
</evidence>
<name>A0ACB6ZDH9_THEGA</name>
<gene>
    <name evidence="1" type="ORF">BDM02DRAFT_2638682</name>
</gene>
<organism evidence="1 2">
    <name type="scientific">Thelephora ganbajun</name>
    <name type="common">Ganba fungus</name>
    <dbReference type="NCBI Taxonomy" id="370292"/>
    <lineage>
        <taxon>Eukaryota</taxon>
        <taxon>Fungi</taxon>
        <taxon>Dikarya</taxon>
        <taxon>Basidiomycota</taxon>
        <taxon>Agaricomycotina</taxon>
        <taxon>Agaricomycetes</taxon>
        <taxon>Thelephorales</taxon>
        <taxon>Thelephoraceae</taxon>
        <taxon>Thelephora</taxon>
    </lineage>
</organism>
<reference evidence="1" key="2">
    <citation type="journal article" date="2020" name="Nat. Commun.">
        <title>Large-scale genome sequencing of mycorrhizal fungi provides insights into the early evolution of symbiotic traits.</title>
        <authorList>
            <person name="Miyauchi S."/>
            <person name="Kiss E."/>
            <person name="Kuo A."/>
            <person name="Drula E."/>
            <person name="Kohler A."/>
            <person name="Sanchez-Garcia M."/>
            <person name="Morin E."/>
            <person name="Andreopoulos B."/>
            <person name="Barry K.W."/>
            <person name="Bonito G."/>
            <person name="Buee M."/>
            <person name="Carver A."/>
            <person name="Chen C."/>
            <person name="Cichocki N."/>
            <person name="Clum A."/>
            <person name="Culley D."/>
            <person name="Crous P.W."/>
            <person name="Fauchery L."/>
            <person name="Girlanda M."/>
            <person name="Hayes R.D."/>
            <person name="Keri Z."/>
            <person name="LaButti K."/>
            <person name="Lipzen A."/>
            <person name="Lombard V."/>
            <person name="Magnuson J."/>
            <person name="Maillard F."/>
            <person name="Murat C."/>
            <person name="Nolan M."/>
            <person name="Ohm R.A."/>
            <person name="Pangilinan J."/>
            <person name="Pereira M.F."/>
            <person name="Perotto S."/>
            <person name="Peter M."/>
            <person name="Pfister S."/>
            <person name="Riley R."/>
            <person name="Sitrit Y."/>
            <person name="Stielow J.B."/>
            <person name="Szollosi G."/>
            <person name="Zifcakova L."/>
            <person name="Stursova M."/>
            <person name="Spatafora J.W."/>
            <person name="Tedersoo L."/>
            <person name="Vaario L.M."/>
            <person name="Yamada A."/>
            <person name="Yan M."/>
            <person name="Wang P."/>
            <person name="Xu J."/>
            <person name="Bruns T."/>
            <person name="Baldrian P."/>
            <person name="Vilgalys R."/>
            <person name="Dunand C."/>
            <person name="Henrissat B."/>
            <person name="Grigoriev I.V."/>
            <person name="Hibbett D."/>
            <person name="Nagy L.G."/>
            <person name="Martin F.M."/>
        </authorList>
    </citation>
    <scope>NUCLEOTIDE SEQUENCE</scope>
    <source>
        <strain evidence="1">P2</strain>
    </source>
</reference>
<accession>A0ACB6ZDH9</accession>
<protein>
    <submittedName>
        <fullName evidence="1">Uncharacterized protein</fullName>
    </submittedName>
</protein>
<proteinExistence type="predicted"/>
<reference evidence="1" key="1">
    <citation type="submission" date="2019-10" db="EMBL/GenBank/DDBJ databases">
        <authorList>
            <consortium name="DOE Joint Genome Institute"/>
            <person name="Kuo A."/>
            <person name="Miyauchi S."/>
            <person name="Kiss E."/>
            <person name="Drula E."/>
            <person name="Kohler A."/>
            <person name="Sanchez-Garcia M."/>
            <person name="Andreopoulos B."/>
            <person name="Barry K.W."/>
            <person name="Bonito G."/>
            <person name="Buee M."/>
            <person name="Carver A."/>
            <person name="Chen C."/>
            <person name="Cichocki N."/>
            <person name="Clum A."/>
            <person name="Culley D."/>
            <person name="Crous P.W."/>
            <person name="Fauchery L."/>
            <person name="Girlanda M."/>
            <person name="Hayes R."/>
            <person name="Keri Z."/>
            <person name="Labutti K."/>
            <person name="Lipzen A."/>
            <person name="Lombard V."/>
            <person name="Magnuson J."/>
            <person name="Maillard F."/>
            <person name="Morin E."/>
            <person name="Murat C."/>
            <person name="Nolan M."/>
            <person name="Ohm R."/>
            <person name="Pangilinan J."/>
            <person name="Pereira M."/>
            <person name="Perotto S."/>
            <person name="Peter M."/>
            <person name="Riley R."/>
            <person name="Sitrit Y."/>
            <person name="Stielow B."/>
            <person name="Szollosi G."/>
            <person name="Zifcakova L."/>
            <person name="Stursova M."/>
            <person name="Spatafora J.W."/>
            <person name="Tedersoo L."/>
            <person name="Vaario L.-M."/>
            <person name="Yamada A."/>
            <person name="Yan M."/>
            <person name="Wang P."/>
            <person name="Xu J."/>
            <person name="Bruns T."/>
            <person name="Baldrian P."/>
            <person name="Vilgalys R."/>
            <person name="Henrissat B."/>
            <person name="Grigoriev I.V."/>
            <person name="Hibbett D."/>
            <person name="Nagy L.G."/>
            <person name="Martin F.M."/>
        </authorList>
    </citation>
    <scope>NUCLEOTIDE SEQUENCE</scope>
    <source>
        <strain evidence="1">P2</strain>
    </source>
</reference>
<evidence type="ECO:0000313" key="2">
    <source>
        <dbReference type="Proteomes" id="UP000886501"/>
    </source>
</evidence>
<sequence>MITLWSRGRDLSSSDLMTNVYFGLVRWNSPQYIPLITWLRCKLLIRTPGSDTWLVFVVVVSGMIHPLKPTSSYPFTTALRSSRTSKVGRPHTLPVLLDSHHS</sequence>
<dbReference type="Proteomes" id="UP000886501">
    <property type="component" value="Unassembled WGS sequence"/>
</dbReference>